<dbReference type="AlphaFoldDB" id="A0A449BD99"/>
<dbReference type="Proteomes" id="UP000289841">
    <property type="component" value="Chromosome"/>
</dbReference>
<dbReference type="KEGG" id="aaxa:NCTC10138_00811"/>
<accession>A0A449BD99</accession>
<sequence>MKKSIIIGIVSFFILLILSSCNKKVDDNGEKNFMYTKYIEKNEDTIQNIKIPIIIKEELKVVDLMQFSVSTSNKPLISIKGYKKMATYKEYNLYFLIINISNITDSFVLETLDFRVNNSRIFTYKPKSFVIVKTDYEIIEHDEFKLLTSIIKYNNVPSNIKYRIDSNNFKVIDLKSLQRVERWELQELDKIIGSNITAEILIKLKNIDIDFPLSVTFNFQYIVSDSENNFSYIDNIEIFNSDDEILKEIINGKK</sequence>
<dbReference type="EMBL" id="LR215048">
    <property type="protein sequence ID" value="VEU80441.1"/>
    <property type="molecule type" value="Genomic_DNA"/>
</dbReference>
<evidence type="ECO:0008006" key="3">
    <source>
        <dbReference type="Google" id="ProtNLM"/>
    </source>
</evidence>
<organism evidence="1 2">
    <name type="scientific">Haploplasma axanthum</name>
    <name type="common">Acholeplasma axanthum</name>
    <dbReference type="NCBI Taxonomy" id="29552"/>
    <lineage>
        <taxon>Bacteria</taxon>
        <taxon>Bacillati</taxon>
        <taxon>Mycoplasmatota</taxon>
        <taxon>Mollicutes</taxon>
        <taxon>Acholeplasmatales</taxon>
        <taxon>Acholeplasmataceae</taxon>
        <taxon>Haploplasma</taxon>
    </lineage>
</organism>
<dbReference type="PROSITE" id="PS51257">
    <property type="entry name" value="PROKAR_LIPOPROTEIN"/>
    <property type="match status" value="1"/>
</dbReference>
<name>A0A449BD99_HAPAX</name>
<proteinExistence type="predicted"/>
<gene>
    <name evidence="1" type="ORF">NCTC10138_00811</name>
</gene>
<evidence type="ECO:0000313" key="2">
    <source>
        <dbReference type="Proteomes" id="UP000289841"/>
    </source>
</evidence>
<evidence type="ECO:0000313" key="1">
    <source>
        <dbReference type="EMBL" id="VEU80441.1"/>
    </source>
</evidence>
<reference evidence="1 2" key="1">
    <citation type="submission" date="2019-01" db="EMBL/GenBank/DDBJ databases">
        <authorList>
            <consortium name="Pathogen Informatics"/>
        </authorList>
    </citation>
    <scope>NUCLEOTIDE SEQUENCE [LARGE SCALE GENOMIC DNA]</scope>
    <source>
        <strain evidence="1 2">NCTC10138</strain>
    </source>
</reference>
<dbReference type="RefSeq" id="WP_026390513.1">
    <property type="nucleotide sequence ID" value="NZ_LR215048.1"/>
</dbReference>
<keyword evidence="2" id="KW-1185">Reference proteome</keyword>
<protein>
    <recommendedName>
        <fullName evidence="3">Lipoprotein</fullName>
    </recommendedName>
</protein>